<keyword evidence="8" id="KW-1185">Reference proteome</keyword>
<dbReference type="EMBL" id="QGMF01000461">
    <property type="protein sequence ID" value="TVY15703.1"/>
    <property type="molecule type" value="Genomic_DNA"/>
</dbReference>
<evidence type="ECO:0000256" key="5">
    <source>
        <dbReference type="ARBA" id="ARBA00023163"/>
    </source>
</evidence>
<dbReference type="Pfam" id="PF11951">
    <property type="entry name" value="Fungal_trans_2"/>
    <property type="match status" value="1"/>
</dbReference>
<dbReference type="SUPFAM" id="SSF57701">
    <property type="entry name" value="Zn2/Cys6 DNA-binding domain"/>
    <property type="match status" value="1"/>
</dbReference>
<sequence>MKINTFALTSLSDAPFRDIGHQFAQLLSEIVNEVRKVKCDQGWPACDRCISTGRVCDGYGIWGGGGNAYYDRITHPKVLARSTPMRHPIPTSVGVPNITPEEQGYLEWFLRRSVVKLPGIFGSEFWGTLVLQTSSREPAVFHAVLALSAVHKRDVFESDRPRRRYDILDEQEQFALQQYTKAIVGLKPYFSAQIKESLRTTLIACLVFVSLEFLHGHYKTGNIHLHYGLKLVDYYTSPFWPSYYSIDHCIIETFARLQLQVQMLGLNTEHIYSIPRGLAIDIPTTKFHTVTQARQKLDCLLKEIFHLTQLRRQTALSQEDPPSHELLKAQSHIRAQLGSWFRILTASIVDLRVQTDTIAAFSYKFLSIYHTMAGIMVETCLETGRESIFEDFTCNFASLLAQAVDIQQALQSPTTSNAIHGDGAAPFSSIADIGWIPPLYYTALKCRVHRIRVHAIKLISSKLHKEGIWDSRLAGCIAREVMQIEEKDFYRDFQIDDEFSIYESPRAEDISLPALPEQYRVNEVKVMLPDDPTEKVKLICRRQGGDGNWEIISKEFDVREMN</sequence>
<dbReference type="InterPro" id="IPR052360">
    <property type="entry name" value="Transcr_Regulatory_Proteins"/>
</dbReference>
<keyword evidence="6" id="KW-0539">Nucleus</keyword>
<dbReference type="Proteomes" id="UP000469559">
    <property type="component" value="Unassembled WGS sequence"/>
</dbReference>
<gene>
    <name evidence="7" type="ORF">LARI1_G007700</name>
</gene>
<comment type="caution">
    <text evidence="7">The sequence shown here is derived from an EMBL/GenBank/DDBJ whole genome shotgun (WGS) entry which is preliminary data.</text>
</comment>
<dbReference type="InterPro" id="IPR036864">
    <property type="entry name" value="Zn2-C6_fun-type_DNA-bd_sf"/>
</dbReference>
<keyword evidence="5" id="KW-0804">Transcription</keyword>
<dbReference type="CDD" id="cd00067">
    <property type="entry name" value="GAL4"/>
    <property type="match status" value="1"/>
</dbReference>
<evidence type="ECO:0000256" key="4">
    <source>
        <dbReference type="ARBA" id="ARBA00023125"/>
    </source>
</evidence>
<protein>
    <recommendedName>
        <fullName evidence="9">Zn(2)-C6 fungal-type domain-containing protein</fullName>
    </recommendedName>
</protein>
<dbReference type="GO" id="GO:0008270">
    <property type="term" value="F:zinc ion binding"/>
    <property type="evidence" value="ECO:0007669"/>
    <property type="project" value="InterPro"/>
</dbReference>
<evidence type="ECO:0000256" key="6">
    <source>
        <dbReference type="ARBA" id="ARBA00023242"/>
    </source>
</evidence>
<reference evidence="7 8" key="1">
    <citation type="submission" date="2018-05" db="EMBL/GenBank/DDBJ databases">
        <title>Whole genome sequencing for identification of molecular markers to develop diagnostic detection tools for the regulated plant pathogen Lachnellula willkommii.</title>
        <authorList>
            <person name="Giroux E."/>
            <person name="Bilodeau G."/>
        </authorList>
    </citation>
    <scope>NUCLEOTIDE SEQUENCE [LARGE SCALE GENOMIC DNA]</scope>
    <source>
        <strain evidence="7 8">CBS 203.66</strain>
    </source>
</reference>
<accession>A0A8T9BBD5</accession>
<keyword evidence="4" id="KW-0238">DNA-binding</keyword>
<dbReference type="InterPro" id="IPR021858">
    <property type="entry name" value="Fun_TF"/>
</dbReference>
<dbReference type="PANTHER" id="PTHR36206">
    <property type="entry name" value="ASPERCRYPTIN BIOSYNTHESIS CLUSTER-SPECIFIC TRANSCRIPTION REGULATOR ATNN-RELATED"/>
    <property type="match status" value="1"/>
</dbReference>
<dbReference type="GO" id="GO:0003677">
    <property type="term" value="F:DNA binding"/>
    <property type="evidence" value="ECO:0007669"/>
    <property type="project" value="UniProtKB-KW"/>
</dbReference>
<evidence type="ECO:0008006" key="9">
    <source>
        <dbReference type="Google" id="ProtNLM"/>
    </source>
</evidence>
<evidence type="ECO:0000256" key="2">
    <source>
        <dbReference type="ARBA" id="ARBA00022833"/>
    </source>
</evidence>
<evidence type="ECO:0000313" key="7">
    <source>
        <dbReference type="EMBL" id="TVY15703.1"/>
    </source>
</evidence>
<keyword evidence="2" id="KW-0862">Zinc</keyword>
<name>A0A8T9BBD5_9HELO</name>
<dbReference type="PANTHER" id="PTHR36206:SF16">
    <property type="entry name" value="TRANSCRIPTION FACTOR DOMAIN-CONTAINING PROTEIN-RELATED"/>
    <property type="match status" value="1"/>
</dbReference>
<proteinExistence type="predicted"/>
<dbReference type="InterPro" id="IPR001138">
    <property type="entry name" value="Zn2Cys6_DnaBD"/>
</dbReference>
<keyword evidence="1" id="KW-0479">Metal-binding</keyword>
<evidence type="ECO:0000313" key="8">
    <source>
        <dbReference type="Proteomes" id="UP000469559"/>
    </source>
</evidence>
<evidence type="ECO:0000256" key="1">
    <source>
        <dbReference type="ARBA" id="ARBA00022723"/>
    </source>
</evidence>
<dbReference type="AlphaFoldDB" id="A0A8T9BBD5"/>
<evidence type="ECO:0000256" key="3">
    <source>
        <dbReference type="ARBA" id="ARBA00023015"/>
    </source>
</evidence>
<organism evidence="7 8">
    <name type="scientific">Lachnellula arida</name>
    <dbReference type="NCBI Taxonomy" id="1316785"/>
    <lineage>
        <taxon>Eukaryota</taxon>
        <taxon>Fungi</taxon>
        <taxon>Dikarya</taxon>
        <taxon>Ascomycota</taxon>
        <taxon>Pezizomycotina</taxon>
        <taxon>Leotiomycetes</taxon>
        <taxon>Helotiales</taxon>
        <taxon>Lachnaceae</taxon>
        <taxon>Lachnellula</taxon>
    </lineage>
</organism>
<keyword evidence="3" id="KW-0805">Transcription regulation</keyword>
<dbReference type="OrthoDB" id="2593732at2759"/>
<dbReference type="GO" id="GO:0000981">
    <property type="term" value="F:DNA-binding transcription factor activity, RNA polymerase II-specific"/>
    <property type="evidence" value="ECO:0007669"/>
    <property type="project" value="InterPro"/>
</dbReference>